<dbReference type="AlphaFoldDB" id="K3ZAG0"/>
<organism evidence="2 3">
    <name type="scientific">Setaria italica</name>
    <name type="common">Foxtail millet</name>
    <name type="synonym">Panicum italicum</name>
    <dbReference type="NCBI Taxonomy" id="4555"/>
    <lineage>
        <taxon>Eukaryota</taxon>
        <taxon>Viridiplantae</taxon>
        <taxon>Streptophyta</taxon>
        <taxon>Embryophyta</taxon>
        <taxon>Tracheophyta</taxon>
        <taxon>Spermatophyta</taxon>
        <taxon>Magnoliopsida</taxon>
        <taxon>Liliopsida</taxon>
        <taxon>Poales</taxon>
        <taxon>Poaceae</taxon>
        <taxon>PACMAD clade</taxon>
        <taxon>Panicoideae</taxon>
        <taxon>Panicodae</taxon>
        <taxon>Paniceae</taxon>
        <taxon>Cenchrinae</taxon>
        <taxon>Setaria</taxon>
    </lineage>
</organism>
<accession>K3ZAG0</accession>
<evidence type="ECO:0000313" key="2">
    <source>
        <dbReference type="EnsemblPlants" id="KQL13492"/>
    </source>
</evidence>
<protein>
    <submittedName>
        <fullName evidence="2">Uncharacterized protein</fullName>
    </submittedName>
</protein>
<reference evidence="2" key="2">
    <citation type="submission" date="2018-08" db="UniProtKB">
        <authorList>
            <consortium name="EnsemblPlants"/>
        </authorList>
    </citation>
    <scope>IDENTIFICATION</scope>
    <source>
        <strain evidence="2">Yugu1</strain>
    </source>
</reference>
<dbReference type="InParanoid" id="K3ZAG0"/>
<sequence length="151" mass="16468">MAMTPIIVYLAHQALAGDLGGEPGHDVQRRLDELHRRLQQQRHAQAARADARDGQPAPTASPASDTIHMESKAYQVQERSIPDDPDDGADDGDEDGEHRERQAQQKPQRPALAAVVAAAAHRRPGRSLSLSFPHTLCSFACLSSELIDSCY</sequence>
<feature type="compositionally biased region" description="Acidic residues" evidence="1">
    <location>
        <begin position="83"/>
        <end position="95"/>
    </location>
</feature>
<name>K3ZAG0_SETIT</name>
<dbReference type="EnsemblPlants" id="KQL13492">
    <property type="protein sequence ID" value="KQL13492"/>
    <property type="gene ID" value="SETIT_023531mg"/>
</dbReference>
<feature type="region of interest" description="Disordered" evidence="1">
    <location>
        <begin position="38"/>
        <end position="114"/>
    </location>
</feature>
<dbReference type="EMBL" id="AGNK02001454">
    <property type="status" value="NOT_ANNOTATED_CDS"/>
    <property type="molecule type" value="Genomic_DNA"/>
</dbReference>
<dbReference type="Gramene" id="KQL13492">
    <property type="protein sequence ID" value="KQL13492"/>
    <property type="gene ID" value="SETIT_023531mg"/>
</dbReference>
<keyword evidence="3" id="KW-1185">Reference proteome</keyword>
<dbReference type="Proteomes" id="UP000004995">
    <property type="component" value="Unassembled WGS sequence"/>
</dbReference>
<dbReference type="HOGENOM" id="CLU_1734632_0_0_1"/>
<proteinExistence type="predicted"/>
<reference evidence="3" key="1">
    <citation type="journal article" date="2012" name="Nat. Biotechnol.">
        <title>Reference genome sequence of the model plant Setaria.</title>
        <authorList>
            <person name="Bennetzen J.L."/>
            <person name="Schmutz J."/>
            <person name="Wang H."/>
            <person name="Percifield R."/>
            <person name="Hawkins J."/>
            <person name="Pontaroli A.C."/>
            <person name="Estep M."/>
            <person name="Feng L."/>
            <person name="Vaughn J.N."/>
            <person name="Grimwood J."/>
            <person name="Jenkins J."/>
            <person name="Barry K."/>
            <person name="Lindquist E."/>
            <person name="Hellsten U."/>
            <person name="Deshpande S."/>
            <person name="Wang X."/>
            <person name="Wu X."/>
            <person name="Mitros T."/>
            <person name="Triplett J."/>
            <person name="Yang X."/>
            <person name="Ye C.Y."/>
            <person name="Mauro-Herrera M."/>
            <person name="Wang L."/>
            <person name="Li P."/>
            <person name="Sharma M."/>
            <person name="Sharma R."/>
            <person name="Ronald P.C."/>
            <person name="Panaud O."/>
            <person name="Kellogg E.A."/>
            <person name="Brutnell T.P."/>
            <person name="Doust A.N."/>
            <person name="Tuskan G.A."/>
            <person name="Rokhsar D."/>
            <person name="Devos K.M."/>
        </authorList>
    </citation>
    <scope>NUCLEOTIDE SEQUENCE [LARGE SCALE GENOMIC DNA]</scope>
    <source>
        <strain evidence="3">cv. Yugu1</strain>
    </source>
</reference>
<evidence type="ECO:0000313" key="3">
    <source>
        <dbReference type="Proteomes" id="UP000004995"/>
    </source>
</evidence>
<evidence type="ECO:0000256" key="1">
    <source>
        <dbReference type="SAM" id="MobiDB-lite"/>
    </source>
</evidence>